<dbReference type="AlphaFoldDB" id="A0AAV2HX51"/>
<keyword evidence="12" id="KW-0732">Signal</keyword>
<keyword evidence="15" id="KW-1185">Reference proteome</keyword>
<keyword evidence="4 11" id="KW-1133">Transmembrane helix</keyword>
<evidence type="ECO:0000256" key="8">
    <source>
        <dbReference type="ARBA" id="ARBA00023180"/>
    </source>
</evidence>
<feature type="region of interest" description="Disordered" evidence="10">
    <location>
        <begin position="235"/>
        <end position="268"/>
    </location>
</feature>
<keyword evidence="2 11" id="KW-0812">Transmembrane</keyword>
<feature type="compositionally biased region" description="Low complexity" evidence="10">
    <location>
        <begin position="239"/>
        <end position="252"/>
    </location>
</feature>
<evidence type="ECO:0000256" key="10">
    <source>
        <dbReference type="SAM" id="MobiDB-lite"/>
    </source>
</evidence>
<dbReference type="SMART" id="SM00208">
    <property type="entry name" value="TNFR"/>
    <property type="match status" value="4"/>
</dbReference>
<organism evidence="14 15">
    <name type="scientific">Lymnaea stagnalis</name>
    <name type="common">Great pond snail</name>
    <name type="synonym">Helix stagnalis</name>
    <dbReference type="NCBI Taxonomy" id="6523"/>
    <lineage>
        <taxon>Eukaryota</taxon>
        <taxon>Metazoa</taxon>
        <taxon>Spiralia</taxon>
        <taxon>Lophotrochozoa</taxon>
        <taxon>Mollusca</taxon>
        <taxon>Gastropoda</taxon>
        <taxon>Heterobranchia</taxon>
        <taxon>Euthyneura</taxon>
        <taxon>Panpulmonata</taxon>
        <taxon>Hygrophila</taxon>
        <taxon>Lymnaeoidea</taxon>
        <taxon>Lymnaeidae</taxon>
        <taxon>Lymnaea</taxon>
    </lineage>
</organism>
<evidence type="ECO:0000256" key="5">
    <source>
        <dbReference type="ARBA" id="ARBA00023136"/>
    </source>
</evidence>
<dbReference type="GO" id="GO:0043123">
    <property type="term" value="P:positive regulation of canonical NF-kappaB signal transduction"/>
    <property type="evidence" value="ECO:0007669"/>
    <property type="project" value="InterPro"/>
</dbReference>
<feature type="transmembrane region" description="Helical" evidence="11">
    <location>
        <begin position="273"/>
        <end position="298"/>
    </location>
</feature>
<feature type="domain" description="TNFR-Cys" evidence="13">
    <location>
        <begin position="50"/>
        <end position="88"/>
    </location>
</feature>
<feature type="disulfide bond" evidence="9">
    <location>
        <begin position="67"/>
        <end position="80"/>
    </location>
</feature>
<dbReference type="InterPro" id="IPR047526">
    <property type="entry name" value="TNR19/27/EDAR"/>
</dbReference>
<evidence type="ECO:0000313" key="14">
    <source>
        <dbReference type="EMBL" id="CAL1538763.1"/>
    </source>
</evidence>
<dbReference type="PROSITE" id="PS50050">
    <property type="entry name" value="TNFR_NGFR_2"/>
    <property type="match status" value="2"/>
</dbReference>
<keyword evidence="8" id="KW-0325">Glycoprotein</keyword>
<protein>
    <recommendedName>
        <fullName evidence="13">TNFR-Cys domain-containing protein</fullName>
    </recommendedName>
</protein>
<feature type="repeat" description="TNFR-Cys" evidence="9">
    <location>
        <begin position="136"/>
        <end position="175"/>
    </location>
</feature>
<comment type="caution">
    <text evidence="14">The sequence shown here is derived from an EMBL/GenBank/DDBJ whole genome shotgun (WGS) entry which is preliminary data.</text>
</comment>
<dbReference type="Gene3D" id="2.10.50.10">
    <property type="entry name" value="Tumor Necrosis Factor Receptor, subunit A, domain 2"/>
    <property type="match status" value="3"/>
</dbReference>
<feature type="signal peptide" evidence="12">
    <location>
        <begin position="1"/>
        <end position="38"/>
    </location>
</feature>
<evidence type="ECO:0000256" key="6">
    <source>
        <dbReference type="ARBA" id="ARBA00023157"/>
    </source>
</evidence>
<dbReference type="GO" id="GO:0046330">
    <property type="term" value="P:positive regulation of JNK cascade"/>
    <property type="evidence" value="ECO:0007669"/>
    <property type="project" value="InterPro"/>
</dbReference>
<name>A0AAV2HX51_LYMST</name>
<evidence type="ECO:0000256" key="2">
    <source>
        <dbReference type="ARBA" id="ARBA00022692"/>
    </source>
</evidence>
<proteinExistence type="predicted"/>
<dbReference type="PROSITE" id="PS00652">
    <property type="entry name" value="TNFR_NGFR_1"/>
    <property type="match status" value="2"/>
</dbReference>
<dbReference type="EMBL" id="CAXITT010000311">
    <property type="protein sequence ID" value="CAL1538763.1"/>
    <property type="molecule type" value="Genomic_DNA"/>
</dbReference>
<evidence type="ECO:0000256" key="12">
    <source>
        <dbReference type="SAM" id="SignalP"/>
    </source>
</evidence>
<feature type="domain" description="TNFR-Cys" evidence="13">
    <location>
        <begin position="136"/>
        <end position="175"/>
    </location>
</feature>
<gene>
    <name evidence="14" type="ORF">GSLYS_00012584001</name>
</gene>
<dbReference type="CDD" id="cd00185">
    <property type="entry name" value="TNFRSF"/>
    <property type="match status" value="1"/>
</dbReference>
<evidence type="ECO:0000313" key="15">
    <source>
        <dbReference type="Proteomes" id="UP001497497"/>
    </source>
</evidence>
<dbReference type="InterPro" id="IPR001368">
    <property type="entry name" value="TNFR/NGFR_Cys_rich_reg"/>
</dbReference>
<dbReference type="GO" id="GO:0038023">
    <property type="term" value="F:signaling receptor activity"/>
    <property type="evidence" value="ECO:0007669"/>
    <property type="project" value="InterPro"/>
</dbReference>
<dbReference type="GO" id="GO:0016020">
    <property type="term" value="C:membrane"/>
    <property type="evidence" value="ECO:0007669"/>
    <property type="project" value="UniProtKB-SubCell"/>
</dbReference>
<comment type="subcellular location">
    <subcellularLocation>
        <location evidence="1">Membrane</location>
        <topology evidence="1">Single-pass membrane protein</topology>
    </subcellularLocation>
</comment>
<accession>A0AAV2HX51</accession>
<feature type="disulfide bond" evidence="9">
    <location>
        <begin position="70"/>
        <end position="88"/>
    </location>
</feature>
<evidence type="ECO:0000256" key="11">
    <source>
        <dbReference type="SAM" id="Phobius"/>
    </source>
</evidence>
<evidence type="ECO:0000256" key="7">
    <source>
        <dbReference type="ARBA" id="ARBA00023170"/>
    </source>
</evidence>
<keyword evidence="6 9" id="KW-1015">Disulfide bond</keyword>
<reference evidence="14 15" key="1">
    <citation type="submission" date="2024-04" db="EMBL/GenBank/DDBJ databases">
        <authorList>
            <consortium name="Genoscope - CEA"/>
            <person name="William W."/>
        </authorList>
    </citation>
    <scope>NUCLEOTIDE SEQUENCE [LARGE SCALE GENOMIC DNA]</scope>
</reference>
<keyword evidence="7" id="KW-0675">Receptor</keyword>
<feature type="repeat" description="TNFR-Cys" evidence="9">
    <location>
        <begin position="50"/>
        <end position="88"/>
    </location>
</feature>
<feature type="chain" id="PRO_5043326566" description="TNFR-Cys domain-containing protein" evidence="12">
    <location>
        <begin position="39"/>
        <end position="366"/>
    </location>
</feature>
<feature type="disulfide bond" evidence="9">
    <location>
        <begin position="137"/>
        <end position="152"/>
    </location>
</feature>
<evidence type="ECO:0000256" key="1">
    <source>
        <dbReference type="ARBA" id="ARBA00004167"/>
    </source>
</evidence>
<evidence type="ECO:0000256" key="3">
    <source>
        <dbReference type="ARBA" id="ARBA00022737"/>
    </source>
</evidence>
<keyword evidence="3" id="KW-0677">Repeat</keyword>
<dbReference type="PANTHER" id="PTHR12120">
    <property type="entry name" value="TNFR-CYS DOMAIN-CONTAINING PROTEIN"/>
    <property type="match status" value="1"/>
</dbReference>
<keyword evidence="5 11" id="KW-0472">Membrane</keyword>
<dbReference type="PANTHER" id="PTHR12120:SF10">
    <property type="entry name" value="TNFR-CYS DOMAIN-CONTAINING PROTEIN"/>
    <property type="match status" value="1"/>
</dbReference>
<dbReference type="SUPFAM" id="SSF57586">
    <property type="entry name" value="TNF receptor-like"/>
    <property type="match status" value="2"/>
</dbReference>
<comment type="caution">
    <text evidence="9">Lacks conserved residue(s) required for the propagation of feature annotation.</text>
</comment>
<dbReference type="Pfam" id="PF00020">
    <property type="entry name" value="TNFR_c6"/>
    <property type="match status" value="3"/>
</dbReference>
<evidence type="ECO:0000256" key="4">
    <source>
        <dbReference type="ARBA" id="ARBA00022989"/>
    </source>
</evidence>
<dbReference type="Proteomes" id="UP001497497">
    <property type="component" value="Unassembled WGS sequence"/>
</dbReference>
<evidence type="ECO:0000259" key="13">
    <source>
        <dbReference type="PROSITE" id="PS50050"/>
    </source>
</evidence>
<evidence type="ECO:0000256" key="9">
    <source>
        <dbReference type="PROSITE-ProRule" id="PRU00206"/>
    </source>
</evidence>
<sequence>METEGQSPSHWLTTAIMEMSLLPLCLLSSMWICSEGSGQSVSVLQPPTIKCIKGKFFSQDSRSCVRCRRCDYFSAEVAACNKTSDTVCKQCLKDTGIPNKILKGPTCRSLCRPCGPGKYVKRACKLEKNQKTRCGKCQKGSFSAMTSYAPHCVPCTDCGNMEEISPCTHKEDAVCGKCKPGFYRDSGRNMCFKCHSCLAGQKEIDDCRGGVEGKLCSGFYFRHMIMKPLVLEDEDTPNTTLASTSQTTTTAAENSIPTRDPDEEQRSPLEDTALTTLILTMAVTCSALLIILIAMLGFKLATLKTTRRVTRIVPILEPEGAGNLYTSKPVFTLDNCNEAPNAKVKDTKEKYMELMSARKFFNLTSL</sequence>